<comment type="caution">
    <text evidence="1">The sequence shown here is derived from an EMBL/GenBank/DDBJ whole genome shotgun (WGS) entry which is preliminary data.</text>
</comment>
<evidence type="ECO:0000313" key="2">
    <source>
        <dbReference type="Proteomes" id="UP000316213"/>
    </source>
</evidence>
<dbReference type="AlphaFoldDB" id="A0A5C6A9P1"/>
<dbReference type="EMBL" id="SJPM01000005">
    <property type="protein sequence ID" value="TWT96279.1"/>
    <property type="molecule type" value="Genomic_DNA"/>
</dbReference>
<protein>
    <submittedName>
        <fullName evidence="1">Uncharacterized protein</fullName>
    </submittedName>
</protein>
<accession>A0A5C6A9P1</accession>
<evidence type="ECO:0000313" key="1">
    <source>
        <dbReference type="EMBL" id="TWT96279.1"/>
    </source>
</evidence>
<dbReference type="Proteomes" id="UP000316213">
    <property type="component" value="Unassembled WGS sequence"/>
</dbReference>
<organism evidence="1 2">
    <name type="scientific">Neorhodopirellula pilleata</name>
    <dbReference type="NCBI Taxonomy" id="2714738"/>
    <lineage>
        <taxon>Bacteria</taxon>
        <taxon>Pseudomonadati</taxon>
        <taxon>Planctomycetota</taxon>
        <taxon>Planctomycetia</taxon>
        <taxon>Pirellulales</taxon>
        <taxon>Pirellulaceae</taxon>
        <taxon>Neorhodopirellula</taxon>
    </lineage>
</organism>
<gene>
    <name evidence="1" type="ORF">Pla100_27560</name>
</gene>
<reference evidence="1 2" key="1">
    <citation type="submission" date="2019-02" db="EMBL/GenBank/DDBJ databases">
        <title>Deep-cultivation of Planctomycetes and their phenomic and genomic characterization uncovers novel biology.</title>
        <authorList>
            <person name="Wiegand S."/>
            <person name="Jogler M."/>
            <person name="Boedeker C."/>
            <person name="Pinto D."/>
            <person name="Vollmers J."/>
            <person name="Rivas-Marin E."/>
            <person name="Kohn T."/>
            <person name="Peeters S.H."/>
            <person name="Heuer A."/>
            <person name="Rast P."/>
            <person name="Oberbeckmann S."/>
            <person name="Bunk B."/>
            <person name="Jeske O."/>
            <person name="Meyerdierks A."/>
            <person name="Storesund J.E."/>
            <person name="Kallscheuer N."/>
            <person name="Luecker S."/>
            <person name="Lage O.M."/>
            <person name="Pohl T."/>
            <person name="Merkel B.J."/>
            <person name="Hornburger P."/>
            <person name="Mueller R.-W."/>
            <person name="Bruemmer F."/>
            <person name="Labrenz M."/>
            <person name="Spormann A.M."/>
            <person name="Op Den Camp H."/>
            <person name="Overmann J."/>
            <person name="Amann R."/>
            <person name="Jetten M.S.M."/>
            <person name="Mascher T."/>
            <person name="Medema M.H."/>
            <person name="Devos D.P."/>
            <person name="Kaster A.-K."/>
            <person name="Ovreas L."/>
            <person name="Rohde M."/>
            <person name="Galperin M.Y."/>
            <person name="Jogler C."/>
        </authorList>
    </citation>
    <scope>NUCLEOTIDE SEQUENCE [LARGE SCALE GENOMIC DNA]</scope>
    <source>
        <strain evidence="1 2">Pla100</strain>
    </source>
</reference>
<proteinExistence type="predicted"/>
<keyword evidence="2" id="KW-1185">Reference proteome</keyword>
<name>A0A5C6A9P1_9BACT</name>
<sequence length="73" mass="8315">MTEFMTLLAERHHVPITTYPLIETCVVSRQLSVQGSGVMGLGKENPPLRSHYSRLSHWECSFLVAIGERIHEH</sequence>